<dbReference type="AlphaFoldDB" id="A0A1B7NQW4"/>
<keyword evidence="2" id="KW-1185">Reference proteome</keyword>
<dbReference type="Proteomes" id="UP000091918">
    <property type="component" value="Unassembled WGS sequence"/>
</dbReference>
<reference evidence="1 2" key="1">
    <citation type="submission" date="2015-07" db="EMBL/GenBank/DDBJ databases">
        <title>Emmonsia species relationships and genome sequence.</title>
        <authorList>
            <person name="Cuomo C.A."/>
            <person name="Schwartz I.S."/>
            <person name="Kenyon C."/>
            <person name="de Hoog G.S."/>
            <person name="Govender N.P."/>
            <person name="Botha A."/>
            <person name="Moreno L."/>
            <person name="de Vries M."/>
            <person name="Munoz J.F."/>
            <person name="Stielow J.B."/>
        </authorList>
    </citation>
    <scope>NUCLEOTIDE SEQUENCE [LARGE SCALE GENOMIC DNA]</scope>
    <source>
        <strain evidence="1 2">CBS 136260</strain>
    </source>
</reference>
<protein>
    <submittedName>
        <fullName evidence="1">Uncharacterized protein</fullName>
    </submittedName>
</protein>
<organism evidence="1 2">
    <name type="scientific">Emergomyces africanus</name>
    <dbReference type="NCBI Taxonomy" id="1955775"/>
    <lineage>
        <taxon>Eukaryota</taxon>
        <taxon>Fungi</taxon>
        <taxon>Dikarya</taxon>
        <taxon>Ascomycota</taxon>
        <taxon>Pezizomycotina</taxon>
        <taxon>Eurotiomycetes</taxon>
        <taxon>Eurotiomycetidae</taxon>
        <taxon>Onygenales</taxon>
        <taxon>Ajellomycetaceae</taxon>
        <taxon>Emergomyces</taxon>
    </lineage>
</organism>
<sequence length="31" mass="3291">MKFSINAVTITVLITTNTVVELVLASTLNLA</sequence>
<dbReference type="EMBL" id="LGUA01001111">
    <property type="protein sequence ID" value="OAX79212.1"/>
    <property type="molecule type" value="Genomic_DNA"/>
</dbReference>
<evidence type="ECO:0000313" key="1">
    <source>
        <dbReference type="EMBL" id="OAX79212.1"/>
    </source>
</evidence>
<comment type="caution">
    <text evidence="1">The sequence shown here is derived from an EMBL/GenBank/DDBJ whole genome shotgun (WGS) entry which is preliminary data.</text>
</comment>
<accession>A0A1B7NQW4</accession>
<name>A0A1B7NQW4_9EURO</name>
<proteinExistence type="predicted"/>
<evidence type="ECO:0000313" key="2">
    <source>
        <dbReference type="Proteomes" id="UP000091918"/>
    </source>
</evidence>
<gene>
    <name evidence="1" type="ORF">ACJ72_06469</name>
</gene>